<protein>
    <submittedName>
        <fullName evidence="2">Uncharacterized protein</fullName>
    </submittedName>
</protein>
<name>A0A9P4PSQ2_9PLEO</name>
<feature type="chain" id="PRO_5040198851" evidence="1">
    <location>
        <begin position="19"/>
        <end position="136"/>
    </location>
</feature>
<keyword evidence="1" id="KW-0732">Signal</keyword>
<comment type="caution">
    <text evidence="2">The sequence shown here is derived from an EMBL/GenBank/DDBJ whole genome shotgun (WGS) entry which is preliminary data.</text>
</comment>
<dbReference type="EMBL" id="MU001494">
    <property type="protein sequence ID" value="KAF2449701.1"/>
    <property type="molecule type" value="Genomic_DNA"/>
</dbReference>
<gene>
    <name evidence="2" type="ORF">P171DRAFT_517365</name>
</gene>
<dbReference type="AlphaFoldDB" id="A0A9P4PSQ2"/>
<keyword evidence="3" id="KW-1185">Reference proteome</keyword>
<proteinExistence type="predicted"/>
<sequence>MYSFRILTFAPLCGSVTALQYTLWDSEGCHGFNDLRRSVSTETDGCHVRGDVLVDLELEGRGGLKEQAISASTDGPNDAFEILVFFSTEDCFPENRIENAAMDEGCSSEMDVWDKAKEYKSWAVWNLCEGNSTCDF</sequence>
<feature type="signal peptide" evidence="1">
    <location>
        <begin position="1"/>
        <end position="18"/>
    </location>
</feature>
<accession>A0A9P4PSQ2</accession>
<dbReference type="OrthoDB" id="3795376at2759"/>
<evidence type="ECO:0000313" key="2">
    <source>
        <dbReference type="EMBL" id="KAF2449701.1"/>
    </source>
</evidence>
<evidence type="ECO:0000313" key="3">
    <source>
        <dbReference type="Proteomes" id="UP000799764"/>
    </source>
</evidence>
<reference evidence="2" key="1">
    <citation type="journal article" date="2020" name="Stud. Mycol.">
        <title>101 Dothideomycetes genomes: a test case for predicting lifestyles and emergence of pathogens.</title>
        <authorList>
            <person name="Haridas S."/>
            <person name="Albert R."/>
            <person name="Binder M."/>
            <person name="Bloem J."/>
            <person name="Labutti K."/>
            <person name="Salamov A."/>
            <person name="Andreopoulos B."/>
            <person name="Baker S."/>
            <person name="Barry K."/>
            <person name="Bills G."/>
            <person name="Bluhm B."/>
            <person name="Cannon C."/>
            <person name="Castanera R."/>
            <person name="Culley D."/>
            <person name="Daum C."/>
            <person name="Ezra D."/>
            <person name="Gonzalez J."/>
            <person name="Henrissat B."/>
            <person name="Kuo A."/>
            <person name="Liang C."/>
            <person name="Lipzen A."/>
            <person name="Lutzoni F."/>
            <person name="Magnuson J."/>
            <person name="Mondo S."/>
            <person name="Nolan M."/>
            <person name="Ohm R."/>
            <person name="Pangilinan J."/>
            <person name="Park H.-J."/>
            <person name="Ramirez L."/>
            <person name="Alfaro M."/>
            <person name="Sun H."/>
            <person name="Tritt A."/>
            <person name="Yoshinaga Y."/>
            <person name="Zwiers L.-H."/>
            <person name="Turgeon B."/>
            <person name="Goodwin S."/>
            <person name="Spatafora J."/>
            <person name="Crous P."/>
            <person name="Grigoriev I."/>
        </authorList>
    </citation>
    <scope>NUCLEOTIDE SEQUENCE</scope>
    <source>
        <strain evidence="2">CBS 690.94</strain>
    </source>
</reference>
<dbReference type="Proteomes" id="UP000799764">
    <property type="component" value="Unassembled WGS sequence"/>
</dbReference>
<organism evidence="2 3">
    <name type="scientific">Karstenula rhodostoma CBS 690.94</name>
    <dbReference type="NCBI Taxonomy" id="1392251"/>
    <lineage>
        <taxon>Eukaryota</taxon>
        <taxon>Fungi</taxon>
        <taxon>Dikarya</taxon>
        <taxon>Ascomycota</taxon>
        <taxon>Pezizomycotina</taxon>
        <taxon>Dothideomycetes</taxon>
        <taxon>Pleosporomycetidae</taxon>
        <taxon>Pleosporales</taxon>
        <taxon>Massarineae</taxon>
        <taxon>Didymosphaeriaceae</taxon>
        <taxon>Karstenula</taxon>
    </lineage>
</organism>
<evidence type="ECO:0000256" key="1">
    <source>
        <dbReference type="SAM" id="SignalP"/>
    </source>
</evidence>